<dbReference type="InterPro" id="IPR013229">
    <property type="entry name" value="PEGA"/>
</dbReference>
<gene>
    <name evidence="4" type="ORF">BE21_30080</name>
</gene>
<evidence type="ECO:0000313" key="5">
    <source>
        <dbReference type="Proteomes" id="UP000075502"/>
    </source>
</evidence>
<dbReference type="EMBL" id="JEME01001386">
    <property type="protein sequence ID" value="KYG07300.1"/>
    <property type="molecule type" value="Genomic_DNA"/>
</dbReference>
<proteinExistence type="predicted"/>
<comment type="caution">
    <text evidence="4">The sequence shown here is derived from an EMBL/GenBank/DDBJ whole genome shotgun (WGS) entry which is preliminary data.</text>
</comment>
<reference evidence="4 5" key="1">
    <citation type="submission" date="2014-02" db="EMBL/GenBank/DDBJ databases">
        <title>The small core and large imbalanced accessory genome model reveals a collaborative survival strategy of Sorangium cellulosum strains in nature.</title>
        <authorList>
            <person name="Han K."/>
            <person name="Peng R."/>
            <person name="Blom J."/>
            <person name="Li Y.-Z."/>
        </authorList>
    </citation>
    <scope>NUCLEOTIDE SEQUENCE [LARGE SCALE GENOMIC DNA]</scope>
    <source>
        <strain evidence="4 5">So0007-03</strain>
    </source>
</reference>
<protein>
    <recommendedName>
        <fullName evidence="3">PEGA domain-containing protein</fullName>
    </recommendedName>
</protein>
<evidence type="ECO:0000256" key="1">
    <source>
        <dbReference type="SAM" id="MobiDB-lite"/>
    </source>
</evidence>
<feature type="compositionally biased region" description="Low complexity" evidence="1">
    <location>
        <begin position="36"/>
        <end position="48"/>
    </location>
</feature>
<sequence length="354" mass="37868">MTRPSAERGAMRTRWVLGGLVAAGFALSAEGRASAEEPSGPTAPAEAPAADERTARGRAAFLLGVQRSKDAQWGEALAAFEEAAAARDAPIVQYNIGFCERALGRYVAARRTFRRVLASADGLAPAQIDDARAFVAELDQLVVRVAVTLDPAGTPLTVDGRPLRLDPEGGTRVFVALPAPAGRAEAPAEKTFTVELDPGVHLFRAARPGRQDAFVQKTYRPGERATLDLRLELLPARVAVRAEPAQALVRVDGREAGLAPIDIERPPGKYRIEVVRDGFETYAATLDLHAGQRADLTAKLVPVRTSVLKTWWFWTGAAAVLAGGAALTYALTRPPPPYDGGSLNWVAEPTAIRW</sequence>
<dbReference type="AlphaFoldDB" id="A0A150TRK1"/>
<evidence type="ECO:0000256" key="2">
    <source>
        <dbReference type="SAM" id="Phobius"/>
    </source>
</evidence>
<keyword evidence="2" id="KW-1133">Transmembrane helix</keyword>
<feature type="domain" description="PEGA" evidence="3">
    <location>
        <begin position="238"/>
        <end position="303"/>
    </location>
</feature>
<dbReference type="InterPro" id="IPR011990">
    <property type="entry name" value="TPR-like_helical_dom_sf"/>
</dbReference>
<feature type="region of interest" description="Disordered" evidence="1">
    <location>
        <begin position="32"/>
        <end position="52"/>
    </location>
</feature>
<organism evidence="4 5">
    <name type="scientific">Sorangium cellulosum</name>
    <name type="common">Polyangium cellulosum</name>
    <dbReference type="NCBI Taxonomy" id="56"/>
    <lineage>
        <taxon>Bacteria</taxon>
        <taxon>Pseudomonadati</taxon>
        <taxon>Myxococcota</taxon>
        <taxon>Polyangia</taxon>
        <taxon>Polyangiales</taxon>
        <taxon>Polyangiaceae</taxon>
        <taxon>Sorangium</taxon>
    </lineage>
</organism>
<dbReference type="Gene3D" id="1.25.40.10">
    <property type="entry name" value="Tetratricopeptide repeat domain"/>
    <property type="match status" value="1"/>
</dbReference>
<dbReference type="SUPFAM" id="SSF48452">
    <property type="entry name" value="TPR-like"/>
    <property type="match status" value="1"/>
</dbReference>
<keyword evidence="2" id="KW-0472">Membrane</keyword>
<keyword evidence="2" id="KW-0812">Transmembrane</keyword>
<accession>A0A150TRK1</accession>
<dbReference type="Pfam" id="PF08308">
    <property type="entry name" value="PEGA"/>
    <property type="match status" value="1"/>
</dbReference>
<evidence type="ECO:0000313" key="4">
    <source>
        <dbReference type="EMBL" id="KYG07300.1"/>
    </source>
</evidence>
<evidence type="ECO:0000259" key="3">
    <source>
        <dbReference type="Pfam" id="PF08308"/>
    </source>
</evidence>
<dbReference type="Proteomes" id="UP000075502">
    <property type="component" value="Unassembled WGS sequence"/>
</dbReference>
<name>A0A150TRK1_SORCE</name>
<feature type="transmembrane region" description="Helical" evidence="2">
    <location>
        <begin position="311"/>
        <end position="331"/>
    </location>
</feature>